<accession>A0A810N4A6</accession>
<dbReference type="AlphaFoldDB" id="A0A810N4A6"/>
<dbReference type="KEGG" id="pry:Prubr_53330"/>
<reference evidence="1" key="1">
    <citation type="submission" date="2020-08" db="EMBL/GenBank/DDBJ databases">
        <title>Whole genome shotgun sequence of Polymorphospora rubra NBRC 101157.</title>
        <authorList>
            <person name="Komaki H."/>
            <person name="Tamura T."/>
        </authorList>
    </citation>
    <scope>NUCLEOTIDE SEQUENCE</scope>
    <source>
        <strain evidence="1">NBRC 101157</strain>
    </source>
</reference>
<dbReference type="RefSeq" id="WP_281425844.1">
    <property type="nucleotide sequence ID" value="NZ_AP023359.1"/>
</dbReference>
<dbReference type="EMBL" id="AP023359">
    <property type="protein sequence ID" value="BCJ68312.1"/>
    <property type="molecule type" value="Genomic_DNA"/>
</dbReference>
<dbReference type="Proteomes" id="UP000680866">
    <property type="component" value="Chromosome"/>
</dbReference>
<gene>
    <name evidence="1" type="ORF">Prubr_53330</name>
</gene>
<sequence length="43" mass="4706">MDAEFLDDHRGYWPATAQQILAVHLEYGGFGGPAPDSRGESSR</sequence>
<proteinExistence type="predicted"/>
<keyword evidence="2" id="KW-1185">Reference proteome</keyword>
<evidence type="ECO:0000313" key="1">
    <source>
        <dbReference type="EMBL" id="BCJ68312.1"/>
    </source>
</evidence>
<organism evidence="1 2">
    <name type="scientific">Polymorphospora rubra</name>
    <dbReference type="NCBI Taxonomy" id="338584"/>
    <lineage>
        <taxon>Bacteria</taxon>
        <taxon>Bacillati</taxon>
        <taxon>Actinomycetota</taxon>
        <taxon>Actinomycetes</taxon>
        <taxon>Micromonosporales</taxon>
        <taxon>Micromonosporaceae</taxon>
        <taxon>Polymorphospora</taxon>
    </lineage>
</organism>
<protein>
    <submittedName>
        <fullName evidence="1">Uncharacterized protein</fullName>
    </submittedName>
</protein>
<name>A0A810N4A6_9ACTN</name>
<evidence type="ECO:0000313" key="2">
    <source>
        <dbReference type="Proteomes" id="UP000680866"/>
    </source>
</evidence>